<dbReference type="OrthoDB" id="8962756at2759"/>
<evidence type="ECO:0000313" key="10">
    <source>
        <dbReference type="Proteomes" id="UP000192220"/>
    </source>
</evidence>
<dbReference type="EC" id="2.7.7.7" evidence="2"/>
<dbReference type="GeneID" id="106533804"/>
<dbReference type="KEGG" id="alim:106533804"/>
<keyword evidence="7" id="KW-0238">DNA-binding</keyword>
<protein>
    <recommendedName>
        <fullName evidence="2">DNA-directed DNA polymerase</fullName>
        <ecNumber evidence="2">2.7.7.7</ecNumber>
    </recommendedName>
</protein>
<dbReference type="GO" id="GO:0003677">
    <property type="term" value="F:DNA binding"/>
    <property type="evidence" value="ECO:0007669"/>
    <property type="project" value="UniProtKB-KW"/>
</dbReference>
<organism evidence="10 11">
    <name type="scientific">Austrofundulus limnaeus</name>
    <name type="common">Annual killifish</name>
    <dbReference type="NCBI Taxonomy" id="52670"/>
    <lineage>
        <taxon>Eukaryota</taxon>
        <taxon>Metazoa</taxon>
        <taxon>Chordata</taxon>
        <taxon>Craniata</taxon>
        <taxon>Vertebrata</taxon>
        <taxon>Euteleostomi</taxon>
        <taxon>Actinopterygii</taxon>
        <taxon>Neopterygii</taxon>
        <taxon>Teleostei</taxon>
        <taxon>Neoteleostei</taxon>
        <taxon>Acanthomorphata</taxon>
        <taxon>Ovalentaria</taxon>
        <taxon>Atherinomorphae</taxon>
        <taxon>Cyprinodontiformes</taxon>
        <taxon>Rivulidae</taxon>
        <taxon>Austrofundulus</taxon>
    </lineage>
</organism>
<feature type="domain" description="DNA-directed DNA polymerase family B mitochondria/virus" evidence="9">
    <location>
        <begin position="268"/>
        <end position="308"/>
    </location>
</feature>
<dbReference type="PANTHER" id="PTHR33568:SF3">
    <property type="entry name" value="DNA-DIRECTED DNA POLYMERASE"/>
    <property type="match status" value="1"/>
</dbReference>
<feature type="domain" description="DNA-directed DNA polymerase family B mitochondria/virus" evidence="9">
    <location>
        <begin position="75"/>
        <end position="237"/>
    </location>
</feature>
<dbReference type="GO" id="GO:0006260">
    <property type="term" value="P:DNA replication"/>
    <property type="evidence" value="ECO:0007669"/>
    <property type="project" value="UniProtKB-KW"/>
</dbReference>
<dbReference type="SUPFAM" id="SSF56672">
    <property type="entry name" value="DNA/RNA polymerases"/>
    <property type="match status" value="1"/>
</dbReference>
<dbReference type="GO" id="GO:0003887">
    <property type="term" value="F:DNA-directed DNA polymerase activity"/>
    <property type="evidence" value="ECO:0007669"/>
    <property type="project" value="UniProtKB-KW"/>
</dbReference>
<evidence type="ECO:0000256" key="3">
    <source>
        <dbReference type="ARBA" id="ARBA00022679"/>
    </source>
</evidence>
<evidence type="ECO:0000256" key="4">
    <source>
        <dbReference type="ARBA" id="ARBA00022695"/>
    </source>
</evidence>
<dbReference type="InterPro" id="IPR043502">
    <property type="entry name" value="DNA/RNA_pol_sf"/>
</dbReference>
<evidence type="ECO:0000256" key="7">
    <source>
        <dbReference type="ARBA" id="ARBA00023125"/>
    </source>
</evidence>
<dbReference type="Gene3D" id="1.10.287.690">
    <property type="entry name" value="Helix hairpin bin"/>
    <property type="match status" value="1"/>
</dbReference>
<keyword evidence="5" id="KW-0235">DNA replication</keyword>
<evidence type="ECO:0000256" key="8">
    <source>
        <dbReference type="ARBA" id="ARBA00049244"/>
    </source>
</evidence>
<comment type="catalytic activity">
    <reaction evidence="8">
        <text>DNA(n) + a 2'-deoxyribonucleoside 5'-triphosphate = DNA(n+1) + diphosphate</text>
        <dbReference type="Rhea" id="RHEA:22508"/>
        <dbReference type="Rhea" id="RHEA-COMP:17339"/>
        <dbReference type="Rhea" id="RHEA-COMP:17340"/>
        <dbReference type="ChEBI" id="CHEBI:33019"/>
        <dbReference type="ChEBI" id="CHEBI:61560"/>
        <dbReference type="ChEBI" id="CHEBI:173112"/>
        <dbReference type="EC" id="2.7.7.7"/>
    </reaction>
</comment>
<name>A0A2I4D0F1_AUSLI</name>
<dbReference type="Proteomes" id="UP000192220">
    <property type="component" value="Unplaced"/>
</dbReference>
<dbReference type="AlphaFoldDB" id="A0A2I4D0F1"/>
<dbReference type="STRING" id="52670.A0A2I4D0F1"/>
<dbReference type="Pfam" id="PF03175">
    <property type="entry name" value="DNA_pol_B_2"/>
    <property type="match status" value="2"/>
</dbReference>
<gene>
    <name evidence="11" type="primary">LOC106533804</name>
</gene>
<dbReference type="RefSeq" id="XP_013885698.1">
    <property type="nucleotide sequence ID" value="XM_014030244.1"/>
</dbReference>
<evidence type="ECO:0000256" key="6">
    <source>
        <dbReference type="ARBA" id="ARBA00022932"/>
    </source>
</evidence>
<evidence type="ECO:0000256" key="2">
    <source>
        <dbReference type="ARBA" id="ARBA00012417"/>
    </source>
</evidence>
<evidence type="ECO:0000256" key="1">
    <source>
        <dbReference type="ARBA" id="ARBA00005755"/>
    </source>
</evidence>
<sequence>MFCTSVRVSVKTRSVRNDLRSHERETVRFKKRSQIKCGSNLGTRVGKYEKIRPHTRSVPTELQCARTVTSSRRFTVYGGCTCAVWLLFSAQLDETVEYMDFCSLYPSVNAEGVYPIGHPKIIYRDFDEPENYFGFIRATVEPPRKLFFPVLPFKTSRGKLVFTLCRTCAETNNQRTSCFHSQQDRALTGVWTTVEFNASLAAGYRVLKTTQVWHFEQKSDKLFINYINRFLKNKQESSGFPPEVTDEEGKQKYIHDYFTHQGIQLGHEKIQQNPARRHIAKLCLNSFWGKFAQRSNQTQTTIVKEPDQLFDFLFSGKHKVSYFHFLNTEAIRHRPPL</sequence>
<reference evidence="11" key="1">
    <citation type="submission" date="2025-08" db="UniProtKB">
        <authorList>
            <consortium name="RefSeq"/>
        </authorList>
    </citation>
    <scope>IDENTIFICATION</scope>
    <source>
        <strain evidence="11">Quisiro</strain>
    </source>
</reference>
<keyword evidence="3" id="KW-0808">Transferase</keyword>
<proteinExistence type="inferred from homology"/>
<accession>A0A2I4D0F1</accession>
<comment type="similarity">
    <text evidence="1">Belongs to the DNA polymerase type-B family.</text>
</comment>
<evidence type="ECO:0000259" key="9">
    <source>
        <dbReference type="Pfam" id="PF03175"/>
    </source>
</evidence>
<keyword evidence="6" id="KW-0239">DNA-directed DNA polymerase</keyword>
<keyword evidence="4" id="KW-0548">Nucleotidyltransferase</keyword>
<dbReference type="InterPro" id="IPR004868">
    <property type="entry name" value="DNA-dir_DNA_pol_B_mt/vir"/>
</dbReference>
<keyword evidence="10" id="KW-1185">Reference proteome</keyword>
<evidence type="ECO:0000256" key="5">
    <source>
        <dbReference type="ARBA" id="ARBA00022705"/>
    </source>
</evidence>
<dbReference type="PANTHER" id="PTHR33568">
    <property type="entry name" value="DNA POLYMERASE"/>
    <property type="match status" value="1"/>
</dbReference>
<dbReference type="GO" id="GO:0000166">
    <property type="term" value="F:nucleotide binding"/>
    <property type="evidence" value="ECO:0007669"/>
    <property type="project" value="InterPro"/>
</dbReference>
<dbReference type="InParanoid" id="A0A2I4D0F1"/>
<evidence type="ECO:0000313" key="11">
    <source>
        <dbReference type="RefSeq" id="XP_013885698.1"/>
    </source>
</evidence>